<sequence length="102" mass="11377">MREEHYTDTTYINVINKFTDFWRSIRHNTLVLKDKTNELNTPIANLKKLYPALKDAEIYFTIGCLDAGGTVSNNRVLMGLEVSAGSLAAGAHCLACARLFLL</sequence>
<gene>
    <name evidence="1" type="ORF">SAMN04487894_10330</name>
</gene>
<dbReference type="AlphaFoldDB" id="A0A1G6MT71"/>
<dbReference type="EMBL" id="FMZO01000003">
    <property type="protein sequence ID" value="SDC58743.1"/>
    <property type="molecule type" value="Genomic_DNA"/>
</dbReference>
<organism evidence="1 2">
    <name type="scientific">Niabella drilacis (strain DSM 25811 / CCM 8410 / CCUG 62505 / LMG 26954 / E90)</name>
    <dbReference type="NCBI Taxonomy" id="1285928"/>
    <lineage>
        <taxon>Bacteria</taxon>
        <taxon>Pseudomonadati</taxon>
        <taxon>Bacteroidota</taxon>
        <taxon>Chitinophagia</taxon>
        <taxon>Chitinophagales</taxon>
        <taxon>Chitinophagaceae</taxon>
        <taxon>Niabella</taxon>
    </lineage>
</organism>
<dbReference type="Proteomes" id="UP000198757">
    <property type="component" value="Unassembled WGS sequence"/>
</dbReference>
<dbReference type="OrthoDB" id="6402335at2"/>
<accession>A0A1G6MT71</accession>
<protein>
    <submittedName>
        <fullName evidence="1">Uncharacterized protein</fullName>
    </submittedName>
</protein>
<evidence type="ECO:0000313" key="2">
    <source>
        <dbReference type="Proteomes" id="UP000198757"/>
    </source>
</evidence>
<dbReference type="RefSeq" id="WP_090389227.1">
    <property type="nucleotide sequence ID" value="NZ_FMZO01000003.1"/>
</dbReference>
<keyword evidence="2" id="KW-1185">Reference proteome</keyword>
<proteinExistence type="predicted"/>
<dbReference type="STRING" id="1285928.SAMN04487894_10330"/>
<name>A0A1G6MT71_NIADE</name>
<evidence type="ECO:0000313" key="1">
    <source>
        <dbReference type="EMBL" id="SDC58743.1"/>
    </source>
</evidence>
<reference evidence="2" key="1">
    <citation type="submission" date="2016-10" db="EMBL/GenBank/DDBJ databases">
        <authorList>
            <person name="Varghese N."/>
            <person name="Submissions S."/>
        </authorList>
    </citation>
    <scope>NUCLEOTIDE SEQUENCE [LARGE SCALE GENOMIC DNA]</scope>
    <source>
        <strain evidence="2">DSM 25811 / CCM 8410 / LMG 26954 / E90</strain>
    </source>
</reference>